<dbReference type="Pfam" id="PF02518">
    <property type="entry name" value="HATPase_c"/>
    <property type="match status" value="1"/>
</dbReference>
<dbReference type="PATRIC" id="fig|1302649.3.peg.1074"/>
<evidence type="ECO:0000256" key="5">
    <source>
        <dbReference type="ARBA" id="ARBA00022679"/>
    </source>
</evidence>
<feature type="domain" description="Histidine kinase" evidence="11">
    <location>
        <begin position="232"/>
        <end position="385"/>
    </location>
</feature>
<keyword evidence="8 10" id="KW-1133">Transmembrane helix</keyword>
<evidence type="ECO:0000256" key="2">
    <source>
        <dbReference type="ARBA" id="ARBA00004370"/>
    </source>
</evidence>
<evidence type="ECO:0000256" key="10">
    <source>
        <dbReference type="SAM" id="Phobius"/>
    </source>
</evidence>
<proteinExistence type="predicted"/>
<dbReference type="InterPro" id="IPR050428">
    <property type="entry name" value="TCS_sensor_his_kinase"/>
</dbReference>
<dbReference type="FunFam" id="1.10.287.130:FF:000001">
    <property type="entry name" value="Two-component sensor histidine kinase"/>
    <property type="match status" value="1"/>
</dbReference>
<evidence type="ECO:0000256" key="6">
    <source>
        <dbReference type="ARBA" id="ARBA00022692"/>
    </source>
</evidence>
<feature type="transmembrane region" description="Helical" evidence="10">
    <location>
        <begin position="154"/>
        <end position="172"/>
    </location>
</feature>
<dbReference type="InterPro" id="IPR003661">
    <property type="entry name" value="HisK_dim/P_dom"/>
</dbReference>
<evidence type="ECO:0000256" key="4">
    <source>
        <dbReference type="ARBA" id="ARBA00022553"/>
    </source>
</evidence>
<dbReference type="GO" id="GO:0000155">
    <property type="term" value="F:phosphorelay sensor kinase activity"/>
    <property type="evidence" value="ECO:0007669"/>
    <property type="project" value="InterPro"/>
</dbReference>
<keyword evidence="6 10" id="KW-0812">Transmembrane</keyword>
<feature type="transmembrane region" description="Helical" evidence="10">
    <location>
        <begin position="12"/>
        <end position="39"/>
    </location>
</feature>
<dbReference type="EC" id="2.7.13.3" evidence="3"/>
<dbReference type="SMART" id="SM00388">
    <property type="entry name" value="HisKA"/>
    <property type="match status" value="1"/>
</dbReference>
<dbReference type="GO" id="GO:0005886">
    <property type="term" value="C:plasma membrane"/>
    <property type="evidence" value="ECO:0007669"/>
    <property type="project" value="TreeGrafter"/>
</dbReference>
<protein>
    <recommendedName>
        <fullName evidence="3">histidine kinase</fullName>
        <ecNumber evidence="3">2.7.13.3</ecNumber>
    </recommendedName>
</protein>
<comment type="catalytic activity">
    <reaction evidence="1">
        <text>ATP + protein L-histidine = ADP + protein N-phospho-L-histidine.</text>
        <dbReference type="EC" id="2.7.13.3"/>
    </reaction>
</comment>
<dbReference type="AlphaFoldDB" id="A0A091C5J7"/>
<dbReference type="PANTHER" id="PTHR45436">
    <property type="entry name" value="SENSOR HISTIDINE KINASE YKOH"/>
    <property type="match status" value="1"/>
</dbReference>
<gene>
    <name evidence="12" type="ORF">TMUPMC115_1072</name>
</gene>
<organism evidence="12 13">
    <name type="scientific">Tetragenococcus muriaticus PMC-11-5</name>
    <dbReference type="NCBI Taxonomy" id="1302649"/>
    <lineage>
        <taxon>Bacteria</taxon>
        <taxon>Bacillati</taxon>
        <taxon>Bacillota</taxon>
        <taxon>Bacilli</taxon>
        <taxon>Lactobacillales</taxon>
        <taxon>Enterococcaceae</taxon>
        <taxon>Tetragenococcus</taxon>
    </lineage>
</organism>
<dbReference type="Proteomes" id="UP000029380">
    <property type="component" value="Unassembled WGS sequence"/>
</dbReference>
<dbReference type="InterPro" id="IPR003594">
    <property type="entry name" value="HATPase_dom"/>
</dbReference>
<evidence type="ECO:0000256" key="1">
    <source>
        <dbReference type="ARBA" id="ARBA00000085"/>
    </source>
</evidence>
<evidence type="ECO:0000313" key="12">
    <source>
        <dbReference type="EMBL" id="KFN92204.1"/>
    </source>
</evidence>
<dbReference type="InterPro" id="IPR005467">
    <property type="entry name" value="His_kinase_dom"/>
</dbReference>
<name>A0A091C5J7_9ENTE</name>
<evidence type="ECO:0000256" key="3">
    <source>
        <dbReference type="ARBA" id="ARBA00012438"/>
    </source>
</evidence>
<dbReference type="SUPFAM" id="SSF55874">
    <property type="entry name" value="ATPase domain of HSP90 chaperone/DNA topoisomerase II/histidine kinase"/>
    <property type="match status" value="1"/>
</dbReference>
<comment type="caution">
    <text evidence="12">The sequence shown here is derived from an EMBL/GenBank/DDBJ whole genome shotgun (WGS) entry which is preliminary data.</text>
</comment>
<evidence type="ECO:0000256" key="7">
    <source>
        <dbReference type="ARBA" id="ARBA00022777"/>
    </source>
</evidence>
<evidence type="ECO:0000256" key="9">
    <source>
        <dbReference type="ARBA" id="ARBA00023012"/>
    </source>
</evidence>
<keyword evidence="7 12" id="KW-0418">Kinase</keyword>
<dbReference type="PANTHER" id="PTHR45436:SF5">
    <property type="entry name" value="SENSOR HISTIDINE KINASE TRCS"/>
    <property type="match status" value="1"/>
</dbReference>
<dbReference type="InterPro" id="IPR036890">
    <property type="entry name" value="HATPase_C_sf"/>
</dbReference>
<dbReference type="Gene3D" id="3.30.565.10">
    <property type="entry name" value="Histidine kinase-like ATPase, C-terminal domain"/>
    <property type="match status" value="1"/>
</dbReference>
<evidence type="ECO:0000256" key="8">
    <source>
        <dbReference type="ARBA" id="ARBA00022989"/>
    </source>
</evidence>
<keyword evidence="10" id="KW-0472">Membrane</keyword>
<dbReference type="Gene3D" id="1.10.287.130">
    <property type="match status" value="1"/>
</dbReference>
<evidence type="ECO:0000313" key="13">
    <source>
        <dbReference type="Proteomes" id="UP000029380"/>
    </source>
</evidence>
<dbReference type="SUPFAM" id="SSF47384">
    <property type="entry name" value="Homodimeric domain of signal transducing histidine kinase"/>
    <property type="match status" value="1"/>
</dbReference>
<accession>A0A091C5J7</accession>
<dbReference type="Pfam" id="PF00512">
    <property type="entry name" value="HisKA"/>
    <property type="match status" value="1"/>
</dbReference>
<evidence type="ECO:0000259" key="11">
    <source>
        <dbReference type="PROSITE" id="PS50109"/>
    </source>
</evidence>
<dbReference type="InterPro" id="IPR036097">
    <property type="entry name" value="HisK_dim/P_sf"/>
</dbReference>
<dbReference type="PROSITE" id="PS50109">
    <property type="entry name" value="HIS_KIN"/>
    <property type="match status" value="1"/>
</dbReference>
<dbReference type="EMBL" id="JPVU01000107">
    <property type="protein sequence ID" value="KFN92204.1"/>
    <property type="molecule type" value="Genomic_DNA"/>
</dbReference>
<dbReference type="CDD" id="cd00082">
    <property type="entry name" value="HisKA"/>
    <property type="match status" value="1"/>
</dbReference>
<keyword evidence="5 12" id="KW-0808">Transferase</keyword>
<keyword evidence="4" id="KW-0597">Phosphoprotein</keyword>
<reference evidence="12 13" key="1">
    <citation type="submission" date="2014-08" db="EMBL/GenBank/DDBJ databases">
        <title>Genome sequence of Tetragenococcus muriaticus.</title>
        <authorList>
            <person name="Chuea-nongthon C."/>
            <person name="Rodtong S."/>
            <person name="Yongsawatdigul J."/>
            <person name="Steele J.L."/>
            <person name="Liu X.-y."/>
            <person name="Speers J."/>
            <person name="Glasner J.D."/>
            <person name="Neeno-Eckwall E.C."/>
        </authorList>
    </citation>
    <scope>NUCLEOTIDE SEQUENCE [LARGE SCALE GENOMIC DNA]</scope>
    <source>
        <strain evidence="12 13">PMC-11-5</strain>
    </source>
</reference>
<keyword evidence="9" id="KW-0902">Two-component regulatory system</keyword>
<dbReference type="OrthoDB" id="9786919at2"/>
<comment type="subcellular location">
    <subcellularLocation>
        <location evidence="2">Membrane</location>
    </subcellularLocation>
</comment>
<sequence length="385" mass="43979">MKAKQTAKRQLTVRFMSLFAFILFLMNLIFVGVSIAFVYDYISDRSEHIFETIENRELSEQNWSDLVDSYVIQGEEEALQVRLPHGQIYHSEDAAETFANVSEGRNLPFLEHLVFVGDDRYYYEEREIDNTEVALIIDSEAITDIVISLLTTNLLLNVIGLIVGAVLIYWMVGRWSLKLSKMSLELNQLDKTQDSLTVPEVPKEIYQVATALNTLLEKQRQAIKREKQFVSDASHELKTPIAAIRGHVHLIQRRSEKHPEVVPQSLAFIDKESKRIELLSEQLLTLGRAENEANLEEIDFSALVTQEIEELQMTTDRKIVLKVEPGIFFKAAKSDLQQVVQNLLENALKYAPTGEIEVSLQKNEEIQLQVADQGDGIADEEKKNF</sequence>